<name>A0A420I6Q6_9PEZI</name>
<protein>
    <submittedName>
        <fullName evidence="1">Uncharacterized protein</fullName>
    </submittedName>
</protein>
<proteinExistence type="predicted"/>
<comment type="caution">
    <text evidence="1">The sequence shown here is derived from an EMBL/GenBank/DDBJ whole genome shotgun (WGS) entry which is preliminary data.</text>
</comment>
<dbReference type="EMBL" id="MCBQ01012290">
    <property type="protein sequence ID" value="RKF65359.1"/>
    <property type="molecule type" value="Genomic_DNA"/>
</dbReference>
<gene>
    <name evidence="1" type="ORF">GcM3_122024</name>
</gene>
<keyword evidence="2" id="KW-1185">Reference proteome</keyword>
<evidence type="ECO:0000313" key="1">
    <source>
        <dbReference type="EMBL" id="RKF65359.1"/>
    </source>
</evidence>
<reference evidence="1 2" key="1">
    <citation type="journal article" date="2018" name="BMC Genomics">
        <title>Comparative genome analyses reveal sequence features reflecting distinct modes of host-adaptation between dicot and monocot powdery mildew.</title>
        <authorList>
            <person name="Wu Y."/>
            <person name="Ma X."/>
            <person name="Pan Z."/>
            <person name="Kale S.D."/>
            <person name="Song Y."/>
            <person name="King H."/>
            <person name="Zhang Q."/>
            <person name="Presley C."/>
            <person name="Deng X."/>
            <person name="Wei C.I."/>
            <person name="Xiao S."/>
        </authorList>
    </citation>
    <scope>NUCLEOTIDE SEQUENCE [LARGE SCALE GENOMIC DNA]</scope>
    <source>
        <strain evidence="1">UMSG3</strain>
    </source>
</reference>
<evidence type="ECO:0000313" key="2">
    <source>
        <dbReference type="Proteomes" id="UP000283383"/>
    </source>
</evidence>
<dbReference type="Proteomes" id="UP000283383">
    <property type="component" value="Unassembled WGS sequence"/>
</dbReference>
<sequence length="42" mass="4996">MMAEDLRLVLFPIVIVLKMMQLNLKKMERILIVGMKTTIHRK</sequence>
<organism evidence="1 2">
    <name type="scientific">Golovinomyces cichoracearum</name>
    <dbReference type="NCBI Taxonomy" id="62708"/>
    <lineage>
        <taxon>Eukaryota</taxon>
        <taxon>Fungi</taxon>
        <taxon>Dikarya</taxon>
        <taxon>Ascomycota</taxon>
        <taxon>Pezizomycotina</taxon>
        <taxon>Leotiomycetes</taxon>
        <taxon>Erysiphales</taxon>
        <taxon>Erysiphaceae</taxon>
        <taxon>Golovinomyces</taxon>
    </lineage>
</organism>
<accession>A0A420I6Q6</accession>
<dbReference type="AlphaFoldDB" id="A0A420I6Q6"/>